<dbReference type="GO" id="GO:0005886">
    <property type="term" value="C:plasma membrane"/>
    <property type="evidence" value="ECO:0007669"/>
    <property type="project" value="UniProtKB-SubCell"/>
</dbReference>
<evidence type="ECO:0000256" key="3">
    <source>
        <dbReference type="ARBA" id="ARBA00021903"/>
    </source>
</evidence>
<evidence type="ECO:0000256" key="4">
    <source>
        <dbReference type="ARBA" id="ARBA00022475"/>
    </source>
</evidence>
<evidence type="ECO:0000256" key="5">
    <source>
        <dbReference type="ARBA" id="ARBA00022692"/>
    </source>
</evidence>
<dbReference type="PANTHER" id="PTHR37819:SF1">
    <property type="entry name" value="PROTEIN PSIE"/>
    <property type="match status" value="1"/>
</dbReference>
<feature type="region of interest" description="Disordered" evidence="8">
    <location>
        <begin position="1"/>
        <end position="24"/>
    </location>
</feature>
<reference evidence="10 11" key="1">
    <citation type="submission" date="2018-07" db="EMBL/GenBank/DDBJ databases">
        <title>Thalassococcus profundi sp. nov., a marine bacterium isolated from deep seawater of Okinawa Trough.</title>
        <authorList>
            <person name="Yu M."/>
        </authorList>
    </citation>
    <scope>NUCLEOTIDE SEQUENCE [LARGE SCALE GENOMIC DNA]</scope>
    <source>
        <strain evidence="10 11">WRAS1</strain>
    </source>
</reference>
<evidence type="ECO:0000256" key="2">
    <source>
        <dbReference type="ARBA" id="ARBA00005632"/>
    </source>
</evidence>
<gene>
    <name evidence="10" type="ORF">DU478_14570</name>
</gene>
<feature type="transmembrane region" description="Helical" evidence="9">
    <location>
        <begin position="100"/>
        <end position="117"/>
    </location>
</feature>
<evidence type="ECO:0000256" key="8">
    <source>
        <dbReference type="SAM" id="MobiDB-lite"/>
    </source>
</evidence>
<name>A0A369TKM6_9RHOB</name>
<protein>
    <recommendedName>
        <fullName evidence="3">Protein PsiE</fullName>
    </recommendedName>
</protein>
<keyword evidence="4" id="KW-1003">Cell membrane</keyword>
<feature type="transmembrane region" description="Helical" evidence="9">
    <location>
        <begin position="129"/>
        <end position="148"/>
    </location>
</feature>
<keyword evidence="5 9" id="KW-0812">Transmembrane</keyword>
<dbReference type="OrthoDB" id="9792470at2"/>
<comment type="similarity">
    <text evidence="2">Belongs to the PsiE family.</text>
</comment>
<comment type="subcellular location">
    <subcellularLocation>
        <location evidence="1">Cell inner membrane</location>
        <topology evidence="1">Multi-pass membrane protein</topology>
    </subcellularLocation>
</comment>
<keyword evidence="7 9" id="KW-0472">Membrane</keyword>
<organism evidence="10 11">
    <name type="scientific">Thalassococcus profundi</name>
    <dbReference type="NCBI Taxonomy" id="2282382"/>
    <lineage>
        <taxon>Bacteria</taxon>
        <taxon>Pseudomonadati</taxon>
        <taxon>Pseudomonadota</taxon>
        <taxon>Alphaproteobacteria</taxon>
        <taxon>Rhodobacterales</taxon>
        <taxon>Roseobacteraceae</taxon>
        <taxon>Thalassococcus</taxon>
    </lineage>
</organism>
<dbReference type="InterPro" id="IPR020948">
    <property type="entry name" value="P_starv_induced_PsiE-like"/>
</dbReference>
<dbReference type="PANTHER" id="PTHR37819">
    <property type="entry name" value="PROTEIN PSIE"/>
    <property type="match status" value="1"/>
</dbReference>
<feature type="transmembrane region" description="Helical" evidence="9">
    <location>
        <begin position="74"/>
        <end position="94"/>
    </location>
</feature>
<comment type="caution">
    <text evidence="10">The sequence shown here is derived from an EMBL/GenBank/DDBJ whole genome shotgun (WGS) entry which is preliminary data.</text>
</comment>
<keyword evidence="11" id="KW-1185">Reference proteome</keyword>
<evidence type="ECO:0000313" key="11">
    <source>
        <dbReference type="Proteomes" id="UP000253977"/>
    </source>
</evidence>
<accession>A0A369TKM6</accession>
<dbReference type="Proteomes" id="UP000253977">
    <property type="component" value="Unassembled WGS sequence"/>
</dbReference>
<dbReference type="AlphaFoldDB" id="A0A369TKM6"/>
<evidence type="ECO:0000256" key="1">
    <source>
        <dbReference type="ARBA" id="ARBA00004429"/>
    </source>
</evidence>
<sequence>MEKKQITVAESQSDEDLDTSGLLAGPDVGNTEKKMTIGLLHLIERLLMLVVVLMTIGGAISEILTVYKAQTINLADILLMFLYAEVISMVAVFYADRKSVFVYPIFIAITALARLVILQGKEMAPENILFEAAAILLLTFAALVIVHVRKSSSS</sequence>
<feature type="transmembrane region" description="Helical" evidence="9">
    <location>
        <begin position="46"/>
        <end position="67"/>
    </location>
</feature>
<dbReference type="InterPro" id="IPR009315">
    <property type="entry name" value="P_starv_induced_PsiE"/>
</dbReference>
<evidence type="ECO:0000256" key="9">
    <source>
        <dbReference type="SAM" id="Phobius"/>
    </source>
</evidence>
<proteinExistence type="inferred from homology"/>
<dbReference type="GO" id="GO:0016036">
    <property type="term" value="P:cellular response to phosphate starvation"/>
    <property type="evidence" value="ECO:0007669"/>
    <property type="project" value="InterPro"/>
</dbReference>
<dbReference type="EMBL" id="QPMK01000012">
    <property type="protein sequence ID" value="RDD65392.1"/>
    <property type="molecule type" value="Genomic_DNA"/>
</dbReference>
<evidence type="ECO:0000256" key="7">
    <source>
        <dbReference type="ARBA" id="ARBA00023136"/>
    </source>
</evidence>
<dbReference type="Pfam" id="PF06146">
    <property type="entry name" value="PsiE"/>
    <property type="match status" value="1"/>
</dbReference>
<keyword evidence="6 9" id="KW-1133">Transmembrane helix</keyword>
<evidence type="ECO:0000256" key="6">
    <source>
        <dbReference type="ARBA" id="ARBA00022989"/>
    </source>
</evidence>
<evidence type="ECO:0000313" key="10">
    <source>
        <dbReference type="EMBL" id="RDD65392.1"/>
    </source>
</evidence>